<keyword evidence="1" id="KW-0732">Signal</keyword>
<gene>
    <name evidence="2" type="ORF">WS90_08035</name>
</gene>
<evidence type="ECO:0000313" key="2">
    <source>
        <dbReference type="EMBL" id="KVK86211.1"/>
    </source>
</evidence>
<accession>A0A103ZU80</accession>
<evidence type="ECO:0000256" key="1">
    <source>
        <dbReference type="SAM" id="SignalP"/>
    </source>
</evidence>
<dbReference type="Proteomes" id="UP000069001">
    <property type="component" value="Unassembled WGS sequence"/>
</dbReference>
<dbReference type="PROSITE" id="PS51257">
    <property type="entry name" value="PROKAR_LIPOPROTEIN"/>
    <property type="match status" value="1"/>
</dbReference>
<feature type="signal peptide" evidence="1">
    <location>
        <begin position="1"/>
        <end position="27"/>
    </location>
</feature>
<proteinExistence type="predicted"/>
<organism evidence="2 3">
    <name type="scientific">Burkholderia cepacia</name>
    <name type="common">Pseudomonas cepacia</name>
    <dbReference type="NCBI Taxonomy" id="292"/>
    <lineage>
        <taxon>Bacteria</taxon>
        <taxon>Pseudomonadati</taxon>
        <taxon>Pseudomonadota</taxon>
        <taxon>Betaproteobacteria</taxon>
        <taxon>Burkholderiales</taxon>
        <taxon>Burkholderiaceae</taxon>
        <taxon>Burkholderia</taxon>
        <taxon>Burkholderia cepacia complex</taxon>
    </lineage>
</organism>
<comment type="caution">
    <text evidence="2">The sequence shown here is derived from an EMBL/GenBank/DDBJ whole genome shotgun (WGS) entry which is preliminary data.</text>
</comment>
<evidence type="ECO:0000313" key="3">
    <source>
        <dbReference type="Proteomes" id="UP000069001"/>
    </source>
</evidence>
<dbReference type="AlphaFoldDB" id="A0A103ZU80"/>
<name>A0A103ZU80_BURCE</name>
<sequence length="146" mass="15219">MARDQQETTLKTTVAAALALACLSAHAEDVSPAIRSCHTYATPGEFISLTAAPKSKPHMTDGVAYFKPRAGVTFNGDPVVAVYAYGHDVPYPAGVKHPAADTYGYGVVVEGTIAFGMMQVKGSPAHVTTSPVAVPGHEFVEIGCND</sequence>
<protein>
    <recommendedName>
        <fullName evidence="4">Lipoprotein</fullName>
    </recommendedName>
</protein>
<feature type="chain" id="PRO_5007120192" description="Lipoprotein" evidence="1">
    <location>
        <begin position="28"/>
        <end position="146"/>
    </location>
</feature>
<reference evidence="2 3" key="1">
    <citation type="submission" date="2015-11" db="EMBL/GenBank/DDBJ databases">
        <title>Expanding the genomic diversity of Burkholderia species for the development of highly accurate diagnostics.</title>
        <authorList>
            <person name="Sahl J."/>
            <person name="Keim P."/>
            <person name="Wagner D."/>
        </authorList>
    </citation>
    <scope>NUCLEOTIDE SEQUENCE [LARGE SCALE GENOMIC DNA]</scope>
    <source>
        <strain evidence="2 3">MSMB1302</strain>
    </source>
</reference>
<evidence type="ECO:0008006" key="4">
    <source>
        <dbReference type="Google" id="ProtNLM"/>
    </source>
</evidence>
<dbReference type="EMBL" id="LOYH01000027">
    <property type="protein sequence ID" value="KVK86211.1"/>
    <property type="molecule type" value="Genomic_DNA"/>
</dbReference>